<keyword evidence="6 8" id="KW-0560">Oxidoreductase</keyword>
<dbReference type="GO" id="GO:0005829">
    <property type="term" value="C:cytosol"/>
    <property type="evidence" value="ECO:0007669"/>
    <property type="project" value="TreeGrafter"/>
</dbReference>
<dbReference type="EMBL" id="SJPF01000001">
    <property type="protein sequence ID" value="TWT38373.1"/>
    <property type="molecule type" value="Genomic_DNA"/>
</dbReference>
<dbReference type="GO" id="GO:0046655">
    <property type="term" value="P:folic acid metabolic process"/>
    <property type="evidence" value="ECO:0007669"/>
    <property type="project" value="TreeGrafter"/>
</dbReference>
<keyword evidence="5 8" id="KW-0521">NADP</keyword>
<evidence type="ECO:0000256" key="7">
    <source>
        <dbReference type="ARBA" id="ARBA00025067"/>
    </source>
</evidence>
<dbReference type="GO" id="GO:0070401">
    <property type="term" value="F:NADP+ binding"/>
    <property type="evidence" value="ECO:0007669"/>
    <property type="project" value="UniProtKB-ARBA"/>
</dbReference>
<accession>A0A5C5VK61</accession>
<dbReference type="UniPathway" id="UPA00077">
    <property type="reaction ID" value="UER00158"/>
</dbReference>
<comment type="function">
    <text evidence="7 8">Key enzyme in folate metabolism. Catalyzes an essential reaction for de novo glycine and purine synthesis, and for DNA precursor synthesis.</text>
</comment>
<dbReference type="InterPro" id="IPR012259">
    <property type="entry name" value="DHFR"/>
</dbReference>
<name>A0A5C5VK61_9BACT</name>
<dbReference type="PROSITE" id="PS00075">
    <property type="entry name" value="DHFR_1"/>
    <property type="match status" value="1"/>
</dbReference>
<dbReference type="InterPro" id="IPR024072">
    <property type="entry name" value="DHFR-like_dom_sf"/>
</dbReference>
<feature type="domain" description="DHFR" evidence="10">
    <location>
        <begin position="2"/>
        <end position="161"/>
    </location>
</feature>
<evidence type="ECO:0000256" key="3">
    <source>
        <dbReference type="ARBA" id="ARBA00012856"/>
    </source>
</evidence>
<evidence type="ECO:0000256" key="8">
    <source>
        <dbReference type="PIRNR" id="PIRNR000194"/>
    </source>
</evidence>
<evidence type="ECO:0000256" key="5">
    <source>
        <dbReference type="ARBA" id="ARBA00022857"/>
    </source>
</evidence>
<comment type="catalytic activity">
    <reaction evidence="8">
        <text>(6S)-5,6,7,8-tetrahydrofolate + NADP(+) = 7,8-dihydrofolate + NADPH + H(+)</text>
        <dbReference type="Rhea" id="RHEA:15009"/>
        <dbReference type="ChEBI" id="CHEBI:15378"/>
        <dbReference type="ChEBI" id="CHEBI:57451"/>
        <dbReference type="ChEBI" id="CHEBI:57453"/>
        <dbReference type="ChEBI" id="CHEBI:57783"/>
        <dbReference type="ChEBI" id="CHEBI:58349"/>
        <dbReference type="EC" id="1.5.1.3"/>
    </reaction>
</comment>
<dbReference type="PANTHER" id="PTHR48069">
    <property type="entry name" value="DIHYDROFOLATE REDUCTASE"/>
    <property type="match status" value="1"/>
</dbReference>
<evidence type="ECO:0000256" key="2">
    <source>
        <dbReference type="ARBA" id="ARBA00009539"/>
    </source>
</evidence>
<sequence length="163" mass="18093">MTISLIVAASENGVIGRDGDMPWRLSSDLQRFKKLTMGNIIVMGRKTYESIGRLLPGRQTVIVSRQAGYQVEGAIVTSSIEEAVKVPSAAGELFIVGGGEVYAQSIDLADQIYLTRVHIQIEDGDAFFPALDLQEWERVEATEIAADEKNDYPTTFEIWRRRG</sequence>
<evidence type="ECO:0000313" key="12">
    <source>
        <dbReference type="Proteomes" id="UP000318878"/>
    </source>
</evidence>
<keyword evidence="12" id="KW-1185">Reference proteome</keyword>
<organism evidence="11 12">
    <name type="scientific">Blastopirellula retiformator</name>
    <dbReference type="NCBI Taxonomy" id="2527970"/>
    <lineage>
        <taxon>Bacteria</taxon>
        <taxon>Pseudomonadati</taxon>
        <taxon>Planctomycetota</taxon>
        <taxon>Planctomycetia</taxon>
        <taxon>Pirellulales</taxon>
        <taxon>Pirellulaceae</taxon>
        <taxon>Blastopirellula</taxon>
    </lineage>
</organism>
<evidence type="ECO:0000256" key="6">
    <source>
        <dbReference type="ARBA" id="ARBA00023002"/>
    </source>
</evidence>
<dbReference type="SUPFAM" id="SSF53597">
    <property type="entry name" value="Dihydrofolate reductase-like"/>
    <property type="match status" value="1"/>
</dbReference>
<dbReference type="OrthoDB" id="9804315at2"/>
<evidence type="ECO:0000256" key="1">
    <source>
        <dbReference type="ARBA" id="ARBA00004903"/>
    </source>
</evidence>
<dbReference type="PANTHER" id="PTHR48069:SF3">
    <property type="entry name" value="DIHYDROFOLATE REDUCTASE"/>
    <property type="match status" value="1"/>
</dbReference>
<comment type="caution">
    <text evidence="11">The sequence shown here is derived from an EMBL/GenBank/DDBJ whole genome shotgun (WGS) entry which is preliminary data.</text>
</comment>
<reference evidence="11 12" key="1">
    <citation type="submission" date="2019-02" db="EMBL/GenBank/DDBJ databases">
        <title>Deep-cultivation of Planctomycetes and their phenomic and genomic characterization uncovers novel biology.</title>
        <authorList>
            <person name="Wiegand S."/>
            <person name="Jogler M."/>
            <person name="Boedeker C."/>
            <person name="Pinto D."/>
            <person name="Vollmers J."/>
            <person name="Rivas-Marin E."/>
            <person name="Kohn T."/>
            <person name="Peeters S.H."/>
            <person name="Heuer A."/>
            <person name="Rast P."/>
            <person name="Oberbeckmann S."/>
            <person name="Bunk B."/>
            <person name="Jeske O."/>
            <person name="Meyerdierks A."/>
            <person name="Storesund J.E."/>
            <person name="Kallscheuer N."/>
            <person name="Luecker S."/>
            <person name="Lage O.M."/>
            <person name="Pohl T."/>
            <person name="Merkel B.J."/>
            <person name="Hornburger P."/>
            <person name="Mueller R.-W."/>
            <person name="Bruemmer F."/>
            <person name="Labrenz M."/>
            <person name="Spormann A.M."/>
            <person name="Op Den Camp H."/>
            <person name="Overmann J."/>
            <person name="Amann R."/>
            <person name="Jetten M.S.M."/>
            <person name="Mascher T."/>
            <person name="Medema M.H."/>
            <person name="Devos D.P."/>
            <person name="Kaster A.-K."/>
            <person name="Ovreas L."/>
            <person name="Rohde M."/>
            <person name="Galperin M.Y."/>
            <person name="Jogler C."/>
        </authorList>
    </citation>
    <scope>NUCLEOTIDE SEQUENCE [LARGE SCALE GENOMIC DNA]</scope>
    <source>
        <strain evidence="11 12">Enr8</strain>
    </source>
</reference>
<dbReference type="AlphaFoldDB" id="A0A5C5VK61"/>
<keyword evidence="4 8" id="KW-0554">One-carbon metabolism</keyword>
<dbReference type="Gene3D" id="3.40.430.10">
    <property type="entry name" value="Dihydrofolate Reductase, subunit A"/>
    <property type="match status" value="1"/>
</dbReference>
<dbReference type="Pfam" id="PF00186">
    <property type="entry name" value="DHFR_1"/>
    <property type="match status" value="1"/>
</dbReference>
<comment type="similarity">
    <text evidence="2 8 9">Belongs to the dihydrofolate reductase family.</text>
</comment>
<dbReference type="EC" id="1.5.1.3" evidence="3 8"/>
<dbReference type="InterPro" id="IPR017925">
    <property type="entry name" value="DHFR_CS"/>
</dbReference>
<dbReference type="GO" id="GO:0004146">
    <property type="term" value="F:dihydrofolate reductase activity"/>
    <property type="evidence" value="ECO:0007669"/>
    <property type="project" value="UniProtKB-EC"/>
</dbReference>
<dbReference type="InterPro" id="IPR001796">
    <property type="entry name" value="DHFR_dom"/>
</dbReference>
<dbReference type="GO" id="GO:0006730">
    <property type="term" value="P:one-carbon metabolic process"/>
    <property type="evidence" value="ECO:0007669"/>
    <property type="project" value="UniProtKB-KW"/>
</dbReference>
<dbReference type="Proteomes" id="UP000318878">
    <property type="component" value="Unassembled WGS sequence"/>
</dbReference>
<comment type="pathway">
    <text evidence="1 8">Cofactor biosynthesis; tetrahydrofolate biosynthesis; 5,6,7,8-tetrahydrofolate from 7,8-dihydrofolate: step 1/1.</text>
</comment>
<dbReference type="PROSITE" id="PS51330">
    <property type="entry name" value="DHFR_2"/>
    <property type="match status" value="1"/>
</dbReference>
<dbReference type="GO" id="GO:0046452">
    <property type="term" value="P:dihydrofolate metabolic process"/>
    <property type="evidence" value="ECO:0007669"/>
    <property type="project" value="TreeGrafter"/>
</dbReference>
<dbReference type="PIRSF" id="PIRSF000194">
    <property type="entry name" value="DHFR"/>
    <property type="match status" value="1"/>
</dbReference>
<dbReference type="GO" id="GO:0046654">
    <property type="term" value="P:tetrahydrofolate biosynthetic process"/>
    <property type="evidence" value="ECO:0007669"/>
    <property type="project" value="UniProtKB-UniPathway"/>
</dbReference>
<evidence type="ECO:0000313" key="11">
    <source>
        <dbReference type="EMBL" id="TWT38373.1"/>
    </source>
</evidence>
<dbReference type="RefSeq" id="WP_146428635.1">
    <property type="nucleotide sequence ID" value="NZ_SJPF01000001.1"/>
</dbReference>
<evidence type="ECO:0000256" key="9">
    <source>
        <dbReference type="RuleBase" id="RU004474"/>
    </source>
</evidence>
<evidence type="ECO:0000259" key="10">
    <source>
        <dbReference type="PROSITE" id="PS51330"/>
    </source>
</evidence>
<dbReference type="PRINTS" id="PR00070">
    <property type="entry name" value="DHFR"/>
</dbReference>
<protein>
    <recommendedName>
        <fullName evidence="3 8">Dihydrofolate reductase</fullName>
        <ecNumber evidence="3 8">1.5.1.3</ecNumber>
    </recommendedName>
</protein>
<proteinExistence type="inferred from homology"/>
<evidence type="ECO:0000256" key="4">
    <source>
        <dbReference type="ARBA" id="ARBA00022563"/>
    </source>
</evidence>
<dbReference type="FunFam" id="3.40.430.10:FF:000001">
    <property type="entry name" value="Dihydrofolate reductase"/>
    <property type="match status" value="1"/>
</dbReference>
<dbReference type="CDD" id="cd00209">
    <property type="entry name" value="DHFR"/>
    <property type="match status" value="1"/>
</dbReference>
<gene>
    <name evidence="11" type="primary">dfrA</name>
    <name evidence="11" type="ORF">Enr8_00650</name>
</gene>